<protein>
    <submittedName>
        <fullName evidence="1">Uncharacterized protein</fullName>
    </submittedName>
</protein>
<reference evidence="1" key="1">
    <citation type="submission" date="2019-12" db="EMBL/GenBank/DDBJ databases">
        <title>Genome sequencing and annotation of Brassica cretica.</title>
        <authorList>
            <person name="Studholme D.J."/>
            <person name="Sarris P.F."/>
        </authorList>
    </citation>
    <scope>NUCLEOTIDE SEQUENCE</scope>
    <source>
        <strain evidence="1">PFS-001/15</strain>
        <tissue evidence="1">Leaf</tissue>
    </source>
</reference>
<dbReference type="EMBL" id="QGKW02000276">
    <property type="protein sequence ID" value="KAF2607418.1"/>
    <property type="molecule type" value="Genomic_DNA"/>
</dbReference>
<comment type="caution">
    <text evidence="1">The sequence shown here is derived from an EMBL/GenBank/DDBJ whole genome shotgun (WGS) entry which is preliminary data.</text>
</comment>
<organism evidence="1 2">
    <name type="scientific">Brassica cretica</name>
    <name type="common">Mustard</name>
    <dbReference type="NCBI Taxonomy" id="69181"/>
    <lineage>
        <taxon>Eukaryota</taxon>
        <taxon>Viridiplantae</taxon>
        <taxon>Streptophyta</taxon>
        <taxon>Embryophyta</taxon>
        <taxon>Tracheophyta</taxon>
        <taxon>Spermatophyta</taxon>
        <taxon>Magnoliopsida</taxon>
        <taxon>eudicotyledons</taxon>
        <taxon>Gunneridae</taxon>
        <taxon>Pentapetalae</taxon>
        <taxon>rosids</taxon>
        <taxon>malvids</taxon>
        <taxon>Brassicales</taxon>
        <taxon>Brassicaceae</taxon>
        <taxon>Brassiceae</taxon>
        <taxon>Brassica</taxon>
    </lineage>
</organism>
<evidence type="ECO:0000313" key="1">
    <source>
        <dbReference type="EMBL" id="KAF2607418.1"/>
    </source>
</evidence>
<dbReference type="AlphaFoldDB" id="A0A8S9LPE3"/>
<sequence>MTSGLGPIPKLRYPKLRSLSNTASINYTSVGEHHLNGVGAARWRSSVWTSNQKGESMS</sequence>
<accession>A0A8S9LPE3</accession>
<gene>
    <name evidence="1" type="ORF">F2Q68_00042982</name>
</gene>
<evidence type="ECO:0000313" key="2">
    <source>
        <dbReference type="Proteomes" id="UP000712281"/>
    </source>
</evidence>
<proteinExistence type="predicted"/>
<name>A0A8S9LPE3_BRACR</name>
<dbReference type="Proteomes" id="UP000712281">
    <property type="component" value="Unassembled WGS sequence"/>
</dbReference>